<dbReference type="HAMAP" id="MF_00151">
    <property type="entry name" value="PPAT_bact"/>
    <property type="match status" value="1"/>
</dbReference>
<dbReference type="NCBIfam" id="TIGR01510">
    <property type="entry name" value="coaD_prev_kdtB"/>
    <property type="match status" value="1"/>
</dbReference>
<evidence type="ECO:0000313" key="11">
    <source>
        <dbReference type="EMBL" id="HHJ53534.1"/>
    </source>
</evidence>
<feature type="binding site" evidence="9">
    <location>
        <position position="90"/>
    </location>
    <ligand>
        <name>substrate</name>
    </ligand>
</feature>
<dbReference type="PANTHER" id="PTHR21342:SF1">
    <property type="entry name" value="PHOSPHOPANTETHEINE ADENYLYLTRANSFERASE"/>
    <property type="match status" value="1"/>
</dbReference>
<dbReference type="InterPro" id="IPR001980">
    <property type="entry name" value="PPAT"/>
</dbReference>
<dbReference type="GO" id="GO:0005524">
    <property type="term" value="F:ATP binding"/>
    <property type="evidence" value="ECO:0007669"/>
    <property type="project" value="UniProtKB-KW"/>
</dbReference>
<dbReference type="Pfam" id="PF01467">
    <property type="entry name" value="CTP_transf_like"/>
    <property type="match status" value="1"/>
</dbReference>
<comment type="cofactor">
    <cofactor evidence="9">
        <name>Mg(2+)</name>
        <dbReference type="ChEBI" id="CHEBI:18420"/>
    </cofactor>
</comment>
<dbReference type="EC" id="2.7.7.3" evidence="9"/>
<feature type="binding site" evidence="9">
    <location>
        <begin position="126"/>
        <end position="132"/>
    </location>
    <ligand>
        <name>ATP</name>
        <dbReference type="ChEBI" id="CHEBI:30616"/>
    </ligand>
</feature>
<evidence type="ECO:0000256" key="1">
    <source>
        <dbReference type="ARBA" id="ARBA00022490"/>
    </source>
</evidence>
<evidence type="ECO:0000256" key="4">
    <source>
        <dbReference type="ARBA" id="ARBA00022741"/>
    </source>
</evidence>
<dbReference type="InterPro" id="IPR014729">
    <property type="entry name" value="Rossmann-like_a/b/a_fold"/>
</dbReference>
<dbReference type="SUPFAM" id="SSF52374">
    <property type="entry name" value="Nucleotidylyl transferase"/>
    <property type="match status" value="1"/>
</dbReference>
<feature type="site" description="Transition state stabilizer" evidence="9">
    <location>
        <position position="20"/>
    </location>
</feature>
<protein>
    <recommendedName>
        <fullName evidence="9">Phosphopantetheine adenylyltransferase</fullName>
        <ecNumber evidence="9">2.7.7.3</ecNumber>
    </recommendedName>
    <alternativeName>
        <fullName evidence="9">Dephospho-CoA pyrophosphorylase</fullName>
    </alternativeName>
    <alternativeName>
        <fullName evidence="9">Pantetheine-phosphate adenylyltransferase</fullName>
        <shortName evidence="9">PPAT</shortName>
    </alternativeName>
</protein>
<evidence type="ECO:0000259" key="10">
    <source>
        <dbReference type="Pfam" id="PF01467"/>
    </source>
</evidence>
<feature type="binding site" evidence="9">
    <location>
        <position position="44"/>
    </location>
    <ligand>
        <name>substrate</name>
    </ligand>
</feature>
<keyword evidence="5 9" id="KW-0067">ATP-binding</keyword>
<comment type="subunit">
    <text evidence="9">Homohexamer.</text>
</comment>
<sequence length="165" mass="18758">MSDHKIAIYPGTFDPITLGHIDLIERSSELFNKVIVTIAVNPSKKPLFDVNERMEMIEDAIAPFDNVTVAKFDGLIVDFARDVGAKVIIRGLRAITDFEYEFQMALMNRQLADDITTVFLMPHEKYTYLNSTIIKNVANFGGDIEKFVTKFVQKKLIEKLAQKGR</sequence>
<dbReference type="NCBIfam" id="TIGR00125">
    <property type="entry name" value="cyt_tran_rel"/>
    <property type="match status" value="1"/>
</dbReference>
<evidence type="ECO:0000256" key="6">
    <source>
        <dbReference type="ARBA" id="ARBA00022842"/>
    </source>
</evidence>
<feature type="binding site" evidence="9">
    <location>
        <position position="12"/>
    </location>
    <ligand>
        <name>substrate</name>
    </ligand>
</feature>
<comment type="caution">
    <text evidence="11">The sequence shown here is derived from an EMBL/GenBank/DDBJ whole genome shotgun (WGS) entry which is preliminary data.</text>
</comment>
<reference evidence="11" key="1">
    <citation type="journal article" date="2020" name="mSystems">
        <title>Genome- and Community-Level Interaction Insights into Carbon Utilization and Element Cycling Functions of Hydrothermarchaeota in Hydrothermal Sediment.</title>
        <authorList>
            <person name="Zhou Z."/>
            <person name="Liu Y."/>
            <person name="Xu W."/>
            <person name="Pan J."/>
            <person name="Luo Z.H."/>
            <person name="Li M."/>
        </authorList>
    </citation>
    <scope>NUCLEOTIDE SEQUENCE [LARGE SCALE GENOMIC DNA]</scope>
    <source>
        <strain evidence="11">HyVt-527</strain>
    </source>
</reference>
<dbReference type="Gene3D" id="3.40.50.620">
    <property type="entry name" value="HUPs"/>
    <property type="match status" value="1"/>
</dbReference>
<evidence type="ECO:0000256" key="7">
    <source>
        <dbReference type="ARBA" id="ARBA00022993"/>
    </source>
</evidence>
<name>A0A7V5UFQ7_CALAY</name>
<accession>A0A7V5UFQ7</accession>
<keyword evidence="6 9" id="KW-0460">Magnesium</keyword>
<organism evidence="11">
    <name type="scientific">Caldithrix abyssi</name>
    <dbReference type="NCBI Taxonomy" id="187145"/>
    <lineage>
        <taxon>Bacteria</taxon>
        <taxon>Pseudomonadati</taxon>
        <taxon>Calditrichota</taxon>
        <taxon>Calditrichia</taxon>
        <taxon>Calditrichales</taxon>
        <taxon>Calditrichaceae</taxon>
        <taxon>Caldithrix</taxon>
    </lineage>
</organism>
<keyword evidence="3 9" id="KW-0548">Nucleotidyltransferase</keyword>
<comment type="similarity">
    <text evidence="9">Belongs to the bacterial CoaD family.</text>
</comment>
<feature type="binding site" evidence="9">
    <location>
        <position position="20"/>
    </location>
    <ligand>
        <name>ATP</name>
        <dbReference type="ChEBI" id="CHEBI:30616"/>
    </ligand>
</feature>
<proteinExistence type="inferred from homology"/>
<gene>
    <name evidence="9" type="primary">coaD</name>
    <name evidence="11" type="ORF">ENJ89_10095</name>
</gene>
<dbReference type="Proteomes" id="UP000886124">
    <property type="component" value="Unassembled WGS sequence"/>
</dbReference>
<comment type="catalytic activity">
    <reaction evidence="8 9">
        <text>(R)-4'-phosphopantetheine + ATP + H(+) = 3'-dephospho-CoA + diphosphate</text>
        <dbReference type="Rhea" id="RHEA:19801"/>
        <dbReference type="ChEBI" id="CHEBI:15378"/>
        <dbReference type="ChEBI" id="CHEBI:30616"/>
        <dbReference type="ChEBI" id="CHEBI:33019"/>
        <dbReference type="ChEBI" id="CHEBI:57328"/>
        <dbReference type="ChEBI" id="CHEBI:61723"/>
        <dbReference type="EC" id="2.7.7.3"/>
    </reaction>
</comment>
<feature type="binding site" evidence="9">
    <location>
        <begin position="91"/>
        <end position="93"/>
    </location>
    <ligand>
        <name>ATP</name>
        <dbReference type="ChEBI" id="CHEBI:30616"/>
    </ligand>
</feature>
<comment type="subcellular location">
    <subcellularLocation>
        <location evidence="9">Cytoplasm</location>
    </subcellularLocation>
</comment>
<dbReference type="PANTHER" id="PTHR21342">
    <property type="entry name" value="PHOSPHOPANTETHEINE ADENYLYLTRANSFERASE"/>
    <property type="match status" value="1"/>
</dbReference>
<keyword evidence="1 9" id="KW-0963">Cytoplasm</keyword>
<feature type="domain" description="Cytidyltransferase-like" evidence="10">
    <location>
        <begin position="8"/>
        <end position="136"/>
    </location>
</feature>
<feature type="binding site" evidence="9">
    <location>
        <begin position="12"/>
        <end position="13"/>
    </location>
    <ligand>
        <name>ATP</name>
        <dbReference type="ChEBI" id="CHEBI:30616"/>
    </ligand>
</feature>
<dbReference type="GO" id="GO:0005737">
    <property type="term" value="C:cytoplasm"/>
    <property type="evidence" value="ECO:0007669"/>
    <property type="project" value="UniProtKB-SubCell"/>
</dbReference>
<evidence type="ECO:0000256" key="2">
    <source>
        <dbReference type="ARBA" id="ARBA00022679"/>
    </source>
</evidence>
<keyword evidence="4 9" id="KW-0547">Nucleotide-binding</keyword>
<keyword evidence="7 9" id="KW-0173">Coenzyme A biosynthesis</keyword>
<evidence type="ECO:0000256" key="5">
    <source>
        <dbReference type="ARBA" id="ARBA00022840"/>
    </source>
</evidence>
<dbReference type="AlphaFoldDB" id="A0A7V5UFQ7"/>
<dbReference type="GO" id="GO:0004595">
    <property type="term" value="F:pantetheine-phosphate adenylyltransferase activity"/>
    <property type="evidence" value="ECO:0007669"/>
    <property type="project" value="UniProtKB-UniRule"/>
</dbReference>
<evidence type="ECO:0000256" key="3">
    <source>
        <dbReference type="ARBA" id="ARBA00022695"/>
    </source>
</evidence>
<comment type="function">
    <text evidence="9">Reversibly transfers an adenylyl group from ATP to 4'-phosphopantetheine, yielding dephospho-CoA (dPCoA) and pyrophosphate.</text>
</comment>
<feature type="binding site" evidence="9">
    <location>
        <position position="101"/>
    </location>
    <ligand>
        <name>ATP</name>
        <dbReference type="ChEBI" id="CHEBI:30616"/>
    </ligand>
</feature>
<feature type="binding site" evidence="9">
    <location>
        <position position="76"/>
    </location>
    <ligand>
        <name>substrate</name>
    </ligand>
</feature>
<evidence type="ECO:0000256" key="8">
    <source>
        <dbReference type="ARBA" id="ARBA00029346"/>
    </source>
</evidence>
<dbReference type="EMBL" id="DROD01000639">
    <property type="protein sequence ID" value="HHJ53534.1"/>
    <property type="molecule type" value="Genomic_DNA"/>
</dbReference>
<dbReference type="InterPro" id="IPR004821">
    <property type="entry name" value="Cyt_trans-like"/>
</dbReference>
<dbReference type="CDD" id="cd02163">
    <property type="entry name" value="PPAT"/>
    <property type="match status" value="1"/>
</dbReference>
<keyword evidence="2 9" id="KW-0808">Transferase</keyword>
<dbReference type="PRINTS" id="PR01020">
    <property type="entry name" value="LPSBIOSNTHSS"/>
</dbReference>
<dbReference type="GO" id="GO:0015937">
    <property type="term" value="P:coenzyme A biosynthetic process"/>
    <property type="evidence" value="ECO:0007669"/>
    <property type="project" value="UniProtKB-UniRule"/>
</dbReference>
<comment type="pathway">
    <text evidence="9">Cofactor biosynthesis; coenzyme A biosynthesis; CoA from (R)-pantothenate: step 4/5.</text>
</comment>
<evidence type="ECO:0000256" key="9">
    <source>
        <dbReference type="HAMAP-Rule" id="MF_00151"/>
    </source>
</evidence>
<dbReference type="UniPathway" id="UPA00241">
    <property type="reaction ID" value="UER00355"/>
</dbReference>